<gene>
    <name evidence="3" type="ORF">HIR71_13595</name>
</gene>
<dbReference type="RefSeq" id="WP_169325605.1">
    <property type="nucleotide sequence ID" value="NZ_JABCJJ010000027.1"/>
</dbReference>
<dbReference type="PROSITE" id="PS51903">
    <property type="entry name" value="CLP_R"/>
    <property type="match status" value="1"/>
</dbReference>
<keyword evidence="4" id="KW-1185">Reference proteome</keyword>
<comment type="caution">
    <text evidence="3">The sequence shown here is derived from an EMBL/GenBank/DDBJ whole genome shotgun (WGS) entry which is preliminary data.</text>
</comment>
<proteinExistence type="predicted"/>
<keyword evidence="1" id="KW-0677">Repeat</keyword>
<dbReference type="Proteomes" id="UP000562124">
    <property type="component" value="Unassembled WGS sequence"/>
</dbReference>
<sequence>MFERFTSEARTAVVHAQEVARRLSHDRIGPEHLMLAVLEDETGLATRVLTELGLGRGTFERHVASLGIADADALRSIGIDLDAVRQQAESSFGPGALDDSGRTRRRRGILRRRVDHIPFTAPAKKALELSLRHALALGHKHIGTEHLVLAMVHDDGAPVARALLRLGVAPDAVRTRLRAELGRAA</sequence>
<dbReference type="PANTHER" id="PTHR47016">
    <property type="entry name" value="ATP-DEPENDENT CLP PROTEASE ATP-BINDING SUBUNIT CLPT1, CHLOROPLASTIC"/>
    <property type="match status" value="1"/>
</dbReference>
<feature type="domain" description="Clp R" evidence="2">
    <location>
        <begin position="2"/>
        <end position="183"/>
    </location>
</feature>
<evidence type="ECO:0000313" key="4">
    <source>
        <dbReference type="Proteomes" id="UP000562124"/>
    </source>
</evidence>
<organism evidence="3 4">
    <name type="scientific">Cellulomonas fimi</name>
    <dbReference type="NCBI Taxonomy" id="1708"/>
    <lineage>
        <taxon>Bacteria</taxon>
        <taxon>Bacillati</taxon>
        <taxon>Actinomycetota</taxon>
        <taxon>Actinomycetes</taxon>
        <taxon>Micrococcales</taxon>
        <taxon>Cellulomonadaceae</taxon>
        <taxon>Cellulomonas</taxon>
    </lineage>
</organism>
<reference evidence="3 4" key="1">
    <citation type="submission" date="2020-04" db="EMBL/GenBank/DDBJ databases">
        <title>Sequencing and Assembly of C. fimi.</title>
        <authorList>
            <person name="Ramsey A.R."/>
        </authorList>
    </citation>
    <scope>NUCLEOTIDE SEQUENCE [LARGE SCALE GENOMIC DNA]</scope>
    <source>
        <strain evidence="3 4">SB</strain>
    </source>
</reference>
<dbReference type="PANTHER" id="PTHR47016:SF5">
    <property type="entry name" value="CLP DOMAIN SUPERFAMILY PROTEIN"/>
    <property type="match status" value="1"/>
</dbReference>
<dbReference type="InterPro" id="IPR036628">
    <property type="entry name" value="Clp_N_dom_sf"/>
</dbReference>
<evidence type="ECO:0000313" key="3">
    <source>
        <dbReference type="EMBL" id="NMR21234.1"/>
    </source>
</evidence>
<dbReference type="SUPFAM" id="SSF81923">
    <property type="entry name" value="Double Clp-N motif"/>
    <property type="match status" value="2"/>
</dbReference>
<dbReference type="EMBL" id="JABCJJ010000027">
    <property type="protein sequence ID" value="NMR21234.1"/>
    <property type="molecule type" value="Genomic_DNA"/>
</dbReference>
<dbReference type="InterPro" id="IPR004176">
    <property type="entry name" value="Clp_R_N"/>
</dbReference>
<evidence type="ECO:0000256" key="1">
    <source>
        <dbReference type="PROSITE-ProRule" id="PRU01251"/>
    </source>
</evidence>
<evidence type="ECO:0000259" key="2">
    <source>
        <dbReference type="PROSITE" id="PS51903"/>
    </source>
</evidence>
<dbReference type="Gene3D" id="1.10.1780.10">
    <property type="entry name" value="Clp, N-terminal domain"/>
    <property type="match status" value="2"/>
</dbReference>
<dbReference type="InterPro" id="IPR044217">
    <property type="entry name" value="CLPT1/2"/>
</dbReference>
<dbReference type="Pfam" id="PF02861">
    <property type="entry name" value="Clp_N"/>
    <property type="match status" value="2"/>
</dbReference>
<name>A0A7Y0M0D6_CELFI</name>
<protein>
    <recommendedName>
        <fullName evidence="2">Clp R domain-containing protein</fullName>
    </recommendedName>
</protein>
<accession>A0A7Y0M0D6</accession>
<dbReference type="AlphaFoldDB" id="A0A7Y0M0D6"/>